<comment type="caution">
    <text evidence="5">The sequence shown here is derived from an EMBL/GenBank/DDBJ whole genome shotgun (WGS) entry which is preliminary data.</text>
</comment>
<evidence type="ECO:0000313" key="6">
    <source>
        <dbReference type="Proteomes" id="UP000239936"/>
    </source>
</evidence>
<keyword evidence="3" id="KW-0804">Transcription</keyword>
<proteinExistence type="predicted"/>
<dbReference type="InterPro" id="IPR010982">
    <property type="entry name" value="Lambda_DNA-bd_dom_sf"/>
</dbReference>
<organism evidence="5 6">
    <name type="scientific">Chromatium okenii</name>
    <dbReference type="NCBI Taxonomy" id="61644"/>
    <lineage>
        <taxon>Bacteria</taxon>
        <taxon>Pseudomonadati</taxon>
        <taxon>Pseudomonadota</taxon>
        <taxon>Gammaproteobacteria</taxon>
        <taxon>Chromatiales</taxon>
        <taxon>Chromatiaceae</taxon>
        <taxon>Chromatium</taxon>
    </lineage>
</organism>
<dbReference type="PROSITE" id="PS50943">
    <property type="entry name" value="HTH_CROC1"/>
    <property type="match status" value="1"/>
</dbReference>
<evidence type="ECO:0000256" key="1">
    <source>
        <dbReference type="ARBA" id="ARBA00023015"/>
    </source>
</evidence>
<evidence type="ECO:0000259" key="4">
    <source>
        <dbReference type="PROSITE" id="PS50943"/>
    </source>
</evidence>
<dbReference type="PANTHER" id="PTHR36511:SF3">
    <property type="entry name" value="ANTITOXIN HIGA-2"/>
    <property type="match status" value="1"/>
</dbReference>
<dbReference type="Gene3D" id="1.10.260.40">
    <property type="entry name" value="lambda repressor-like DNA-binding domains"/>
    <property type="match status" value="1"/>
</dbReference>
<protein>
    <submittedName>
        <fullName evidence="5">Transcriptional regulator</fullName>
    </submittedName>
</protein>
<keyword evidence="2" id="KW-0238">DNA-binding</keyword>
<dbReference type="Proteomes" id="UP000239936">
    <property type="component" value="Unassembled WGS sequence"/>
</dbReference>
<dbReference type="InterPro" id="IPR052359">
    <property type="entry name" value="HTH-type_reg/antitoxin"/>
</dbReference>
<evidence type="ECO:0000256" key="3">
    <source>
        <dbReference type="ARBA" id="ARBA00023163"/>
    </source>
</evidence>
<dbReference type="GO" id="GO:0003677">
    <property type="term" value="F:DNA binding"/>
    <property type="evidence" value="ECO:0007669"/>
    <property type="project" value="UniProtKB-KW"/>
</dbReference>
<dbReference type="PANTHER" id="PTHR36511">
    <property type="entry name" value="MERR FAMILY BACTERIAL REGULATORY PROTEIN"/>
    <property type="match status" value="1"/>
</dbReference>
<name>A0A2S7XMH6_9GAMM</name>
<evidence type="ECO:0000313" key="5">
    <source>
        <dbReference type="EMBL" id="PQJ94934.1"/>
    </source>
</evidence>
<keyword evidence="1" id="KW-0805">Transcription regulation</keyword>
<dbReference type="SUPFAM" id="SSF47413">
    <property type="entry name" value="lambda repressor-like DNA-binding domains"/>
    <property type="match status" value="1"/>
</dbReference>
<dbReference type="OrthoDB" id="9799384at2"/>
<gene>
    <name evidence="5" type="ORF">CXB77_17580</name>
</gene>
<feature type="domain" description="HTH cro/C1-type" evidence="4">
    <location>
        <begin position="35"/>
        <end position="88"/>
    </location>
</feature>
<evidence type="ECO:0000256" key="2">
    <source>
        <dbReference type="ARBA" id="ARBA00023125"/>
    </source>
</evidence>
<dbReference type="NCBIfam" id="NF041265">
    <property type="entry name" value="NadS"/>
    <property type="match status" value="1"/>
</dbReference>
<dbReference type="CDD" id="cd00093">
    <property type="entry name" value="HTH_XRE"/>
    <property type="match status" value="1"/>
</dbReference>
<dbReference type="Pfam" id="PF01381">
    <property type="entry name" value="HTH_3"/>
    <property type="match status" value="1"/>
</dbReference>
<dbReference type="EMBL" id="PPGH01000038">
    <property type="protein sequence ID" value="PQJ94934.1"/>
    <property type="molecule type" value="Genomic_DNA"/>
</dbReference>
<dbReference type="AlphaFoldDB" id="A0A2S7XMH6"/>
<dbReference type="InterPro" id="IPR047761">
    <property type="entry name" value="NadS-like"/>
</dbReference>
<dbReference type="RefSeq" id="WP_105074902.1">
    <property type="nucleotide sequence ID" value="NZ_PPGH01000038.1"/>
</dbReference>
<dbReference type="SMART" id="SM00530">
    <property type="entry name" value="HTH_XRE"/>
    <property type="match status" value="1"/>
</dbReference>
<sequence>MSLFNDLQNSLEEAIAIQQGRQSASHITRHEVIDVKAIRTQLNVSQSEFASALGTSIDTIKSWESQRRNPSGLAAKVLMTIQKKPDYFQELAAH</sequence>
<reference evidence="5 6" key="1">
    <citation type="submission" date="2018-01" db="EMBL/GenBank/DDBJ databases">
        <title>The complete genome sequence of Chromatium okenii LaCa, a purple sulfur bacterium with a turbulent life.</title>
        <authorList>
            <person name="Luedin S.M."/>
            <person name="Liechti N."/>
            <person name="Storelli N."/>
            <person name="Danza F."/>
            <person name="Wittwer M."/>
            <person name="Pothier J.F."/>
            <person name="Tonolla M.A."/>
        </authorList>
    </citation>
    <scope>NUCLEOTIDE SEQUENCE [LARGE SCALE GENOMIC DNA]</scope>
    <source>
        <strain evidence="5 6">LaCa</strain>
    </source>
</reference>
<keyword evidence="6" id="KW-1185">Reference proteome</keyword>
<dbReference type="InterPro" id="IPR001387">
    <property type="entry name" value="Cro/C1-type_HTH"/>
</dbReference>
<accession>A0A2S7XMH6</accession>